<dbReference type="Proteomes" id="UP000250222">
    <property type="component" value="Unassembled WGS sequence"/>
</dbReference>
<feature type="signal peptide" evidence="1">
    <location>
        <begin position="1"/>
        <end position="18"/>
    </location>
</feature>
<accession>A0A2Y8ZVT0</accession>
<gene>
    <name evidence="3" type="ORF">SAMN05216184_10180</name>
</gene>
<keyword evidence="1" id="KW-0732">Signal</keyword>
<reference evidence="3 4" key="1">
    <citation type="submission" date="2016-10" db="EMBL/GenBank/DDBJ databases">
        <authorList>
            <person name="Cai Z."/>
        </authorList>
    </citation>
    <scope>NUCLEOTIDE SEQUENCE [LARGE SCALE GENOMIC DNA]</scope>
    <source>
        <strain evidence="3 4">CGMCC 1.10826</strain>
    </source>
</reference>
<evidence type="ECO:0000256" key="1">
    <source>
        <dbReference type="SAM" id="SignalP"/>
    </source>
</evidence>
<organism evidence="3 4">
    <name type="scientific">Georgenia satyanarayanai</name>
    <dbReference type="NCBI Taxonomy" id="860221"/>
    <lineage>
        <taxon>Bacteria</taxon>
        <taxon>Bacillati</taxon>
        <taxon>Actinomycetota</taxon>
        <taxon>Actinomycetes</taxon>
        <taxon>Micrococcales</taxon>
        <taxon>Bogoriellaceae</taxon>
        <taxon>Georgenia</taxon>
    </lineage>
</organism>
<dbReference type="RefSeq" id="WP_146237443.1">
    <property type="nucleotide sequence ID" value="NZ_QKLZ01000001.1"/>
</dbReference>
<feature type="domain" description="DUF4825" evidence="2">
    <location>
        <begin position="46"/>
        <end position="129"/>
    </location>
</feature>
<sequence length="172" mass="17686">MRNLGCALAAGGALLVLAGCAGSGDRADVPASTVLRDAVDVASLEANRTPHLGDNSRVVALVGATRPDAVGESTLELRTDERPYELVVHFSSVADGVTADVADGLMADRAALLLATIDNVDEVRWTLPELSGQESDGMLSRAEADALFGSPVAELGATADGLTDLVERLEST</sequence>
<dbReference type="PROSITE" id="PS51257">
    <property type="entry name" value="PROKAR_LIPOPROTEIN"/>
    <property type="match status" value="1"/>
</dbReference>
<evidence type="ECO:0000313" key="3">
    <source>
        <dbReference type="EMBL" id="SSA36421.1"/>
    </source>
</evidence>
<dbReference type="AlphaFoldDB" id="A0A2Y8ZVT0"/>
<evidence type="ECO:0000313" key="4">
    <source>
        <dbReference type="Proteomes" id="UP000250222"/>
    </source>
</evidence>
<name>A0A2Y8ZVT0_9MICO</name>
<dbReference type="InterPro" id="IPR032250">
    <property type="entry name" value="DUF4825"/>
</dbReference>
<protein>
    <recommendedName>
        <fullName evidence="2">DUF4825 domain-containing protein</fullName>
    </recommendedName>
</protein>
<feature type="chain" id="PRO_5038397853" description="DUF4825 domain-containing protein" evidence="1">
    <location>
        <begin position="19"/>
        <end position="172"/>
    </location>
</feature>
<dbReference type="EMBL" id="UETB01000001">
    <property type="protein sequence ID" value="SSA36421.1"/>
    <property type="molecule type" value="Genomic_DNA"/>
</dbReference>
<evidence type="ECO:0000259" key="2">
    <source>
        <dbReference type="Pfam" id="PF16107"/>
    </source>
</evidence>
<dbReference type="OrthoDB" id="4864603at2"/>
<keyword evidence="4" id="KW-1185">Reference proteome</keyword>
<dbReference type="Pfam" id="PF16107">
    <property type="entry name" value="DUF4825"/>
    <property type="match status" value="1"/>
</dbReference>
<proteinExistence type="predicted"/>